<evidence type="ECO:0000313" key="7">
    <source>
        <dbReference type="Proteomes" id="UP001205311"/>
    </source>
</evidence>
<evidence type="ECO:0000256" key="2">
    <source>
        <dbReference type="ARBA" id="ARBA00023125"/>
    </source>
</evidence>
<dbReference type="Gene3D" id="1.10.357.10">
    <property type="entry name" value="Tetracycline Repressor, domain 2"/>
    <property type="match status" value="1"/>
</dbReference>
<dbReference type="SUPFAM" id="SSF48498">
    <property type="entry name" value="Tetracyclin repressor-like, C-terminal domain"/>
    <property type="match status" value="1"/>
</dbReference>
<keyword evidence="2 4" id="KW-0238">DNA-binding</keyword>
<evidence type="ECO:0000256" key="1">
    <source>
        <dbReference type="ARBA" id="ARBA00023015"/>
    </source>
</evidence>
<keyword evidence="1" id="KW-0805">Transcription regulation</keyword>
<dbReference type="Gene3D" id="1.10.10.60">
    <property type="entry name" value="Homeodomain-like"/>
    <property type="match status" value="1"/>
</dbReference>
<dbReference type="Pfam" id="PF16859">
    <property type="entry name" value="TetR_C_11"/>
    <property type="match status" value="1"/>
</dbReference>
<keyword evidence="7" id="KW-1185">Reference proteome</keyword>
<dbReference type="InterPro" id="IPR009057">
    <property type="entry name" value="Homeodomain-like_sf"/>
</dbReference>
<dbReference type="Pfam" id="PF00440">
    <property type="entry name" value="TetR_N"/>
    <property type="match status" value="1"/>
</dbReference>
<organism evidence="6 7">
    <name type="scientific">Streptoalloteichus tenebrarius (strain ATCC 17920 / DSM 40477 / JCM 4838 / CBS 697.72 / NBRC 16177 / NCIMB 11028 / NRRL B-12390 / A12253. 1 / ISP 5477)</name>
    <name type="common">Streptomyces tenebrarius</name>
    <dbReference type="NCBI Taxonomy" id="1933"/>
    <lineage>
        <taxon>Bacteria</taxon>
        <taxon>Bacillati</taxon>
        <taxon>Actinomycetota</taxon>
        <taxon>Actinomycetes</taxon>
        <taxon>Pseudonocardiales</taxon>
        <taxon>Pseudonocardiaceae</taxon>
        <taxon>Streptoalloteichus</taxon>
    </lineage>
</organism>
<dbReference type="Proteomes" id="UP001205311">
    <property type="component" value="Unassembled WGS sequence"/>
</dbReference>
<reference evidence="6 7" key="1">
    <citation type="submission" date="2022-06" db="EMBL/GenBank/DDBJ databases">
        <title>Genomic Encyclopedia of Archaeal and Bacterial Type Strains, Phase II (KMG-II): from individual species to whole genera.</title>
        <authorList>
            <person name="Goeker M."/>
        </authorList>
    </citation>
    <scope>NUCLEOTIDE SEQUENCE [LARGE SCALE GENOMIC DNA]</scope>
    <source>
        <strain evidence="6 7">DSM 40477</strain>
    </source>
</reference>
<dbReference type="InterPro" id="IPR050109">
    <property type="entry name" value="HTH-type_TetR-like_transc_reg"/>
</dbReference>
<dbReference type="InterPro" id="IPR001647">
    <property type="entry name" value="HTH_TetR"/>
</dbReference>
<keyword evidence="3" id="KW-0804">Transcription</keyword>
<dbReference type="PRINTS" id="PR00455">
    <property type="entry name" value="HTHTETR"/>
</dbReference>
<dbReference type="SUPFAM" id="SSF46689">
    <property type="entry name" value="Homeodomain-like"/>
    <property type="match status" value="1"/>
</dbReference>
<feature type="DNA-binding region" description="H-T-H motif" evidence="4">
    <location>
        <begin position="63"/>
        <end position="82"/>
    </location>
</feature>
<evidence type="ECO:0000256" key="3">
    <source>
        <dbReference type="ARBA" id="ARBA00023163"/>
    </source>
</evidence>
<dbReference type="InterPro" id="IPR011075">
    <property type="entry name" value="TetR_C"/>
</dbReference>
<dbReference type="InterPro" id="IPR036271">
    <property type="entry name" value="Tet_transcr_reg_TetR-rel_C_sf"/>
</dbReference>
<gene>
    <name evidence="6" type="ORF">LX15_000240</name>
</gene>
<name>A0ABT1HM03_STRSD</name>
<dbReference type="PANTHER" id="PTHR30055:SF148">
    <property type="entry name" value="TETR-FAMILY TRANSCRIPTIONAL REGULATOR"/>
    <property type="match status" value="1"/>
</dbReference>
<evidence type="ECO:0000259" key="5">
    <source>
        <dbReference type="PROSITE" id="PS50977"/>
    </source>
</evidence>
<accession>A0ABT1HM03</accession>
<comment type="caution">
    <text evidence="6">The sequence shown here is derived from an EMBL/GenBank/DDBJ whole genome shotgun (WGS) entry which is preliminary data.</text>
</comment>
<evidence type="ECO:0000256" key="4">
    <source>
        <dbReference type="PROSITE-ProRule" id="PRU00335"/>
    </source>
</evidence>
<evidence type="ECO:0000313" key="6">
    <source>
        <dbReference type="EMBL" id="MCP2256557.1"/>
    </source>
</evidence>
<dbReference type="EMBL" id="JAMTCP010000001">
    <property type="protein sequence ID" value="MCP2256557.1"/>
    <property type="molecule type" value="Genomic_DNA"/>
</dbReference>
<dbReference type="PANTHER" id="PTHR30055">
    <property type="entry name" value="HTH-TYPE TRANSCRIPTIONAL REGULATOR RUTR"/>
    <property type="match status" value="1"/>
</dbReference>
<feature type="domain" description="HTH tetR-type" evidence="5">
    <location>
        <begin position="40"/>
        <end position="100"/>
    </location>
</feature>
<protein>
    <submittedName>
        <fullName evidence="6">Transcriptional regulator, TetR family</fullName>
    </submittedName>
</protein>
<sequence length="230" mass="24650">MRGIASRLAIRPANRALHPLRKSTCDTSPVPAPRPLRRGEAVQRAILDATAQVIEAEGVAGARVADIAARAGVHETSVYRRWGTRANLLLEVLTSQLDRALPLPDTGTTRDDLITFFTALAGFLATPAGSSLIHAALSPSEDEAQFEQARREFWSARLGRAAVLVHRGVERGDLPGGTDAELVLEAIAGPIQLRVLLRNEPVDRGHVTRIVDLVLDGARSPEQSSEASLG</sequence>
<dbReference type="PROSITE" id="PS50977">
    <property type="entry name" value="HTH_TETR_2"/>
    <property type="match status" value="1"/>
</dbReference>
<proteinExistence type="predicted"/>